<name>A0A6C0ESG9_9ZZZZ</name>
<reference evidence="2" key="1">
    <citation type="journal article" date="2020" name="Nature">
        <title>Giant virus diversity and host interactions through global metagenomics.</title>
        <authorList>
            <person name="Schulz F."/>
            <person name="Roux S."/>
            <person name="Paez-Espino D."/>
            <person name="Jungbluth S."/>
            <person name="Walsh D.A."/>
            <person name="Denef V.J."/>
            <person name="McMahon K.D."/>
            <person name="Konstantinidis K.T."/>
            <person name="Eloe-Fadrosh E.A."/>
            <person name="Kyrpides N.C."/>
            <person name="Woyke T."/>
        </authorList>
    </citation>
    <scope>NUCLEOTIDE SEQUENCE</scope>
    <source>
        <strain evidence="2">GVMAG-M-3300009149-34</strain>
    </source>
</reference>
<feature type="compositionally biased region" description="Basic residues" evidence="1">
    <location>
        <begin position="1"/>
        <end position="25"/>
    </location>
</feature>
<proteinExistence type="predicted"/>
<sequence length="400" mass="46760">MTSGKKKKTKRKKTRRPRKTRRGNSKKITVLKDTTPKAMKELRHMVKKMGKKKYPKQPESFSPTVNQIISSLKSISPHKELGFAMCQEDQLYIKKDTHKGRCYGLKSKIAQTYMIDNLLSKKPVDCNAIIAPKQLQGNCWFNAFFMVHFISDKGRKFFRYLRLAMITGKLPNGTQISSELRMPLLIMNKYIEASLLGVPPDADPRISLATLMDTNKIIRKIARNLGKEKRMELSIVKTNEAANPFDFYNGLITYLKSNSLVFTKLVVRGSNSKQRLVSDIQNLLNNERNALDFFVLERWSEDFHIKNWSIPNKFKINHKGEEHTYILDSAILRDTQKEHFSAYITCNGKPFGFDGESFARITPFDWKKKMNKDTQWRFADKYKTYFNFQKGYYILFYYRV</sequence>
<dbReference type="AlphaFoldDB" id="A0A6C0ESG9"/>
<evidence type="ECO:0000313" key="2">
    <source>
        <dbReference type="EMBL" id="QHT30235.1"/>
    </source>
</evidence>
<organism evidence="2">
    <name type="scientific">viral metagenome</name>
    <dbReference type="NCBI Taxonomy" id="1070528"/>
    <lineage>
        <taxon>unclassified sequences</taxon>
        <taxon>metagenomes</taxon>
        <taxon>organismal metagenomes</taxon>
    </lineage>
</organism>
<dbReference type="EMBL" id="MN738894">
    <property type="protein sequence ID" value="QHT30235.1"/>
    <property type="molecule type" value="Genomic_DNA"/>
</dbReference>
<protein>
    <submittedName>
        <fullName evidence="2">Uncharacterized protein</fullName>
    </submittedName>
</protein>
<evidence type="ECO:0000256" key="1">
    <source>
        <dbReference type="SAM" id="MobiDB-lite"/>
    </source>
</evidence>
<accession>A0A6C0ESG9</accession>
<feature type="region of interest" description="Disordered" evidence="1">
    <location>
        <begin position="1"/>
        <end position="28"/>
    </location>
</feature>